<sequence>MKILKSLKFRLIQFFLGISIATGFISQVFSQTFVPKVPTPVEFMAGHERLFFQMVVKKKFTPDSKFGFLSVSTFSSDYGNDLEDLDLVMPVLINYNFYKNFSVITGTTINNRVGLSPLVGLQHSIATKEWVAVSIASVFLNSSRNIELFGIYEYKPQISAKLNLYTRLQYLYIHNTVANHHARSFLQLRAGLKKEAFNFGLGANLDQYGPEKEFKPNYGIFIGWAFQ</sequence>
<evidence type="ECO:0000313" key="2">
    <source>
        <dbReference type="Proteomes" id="UP000192333"/>
    </source>
</evidence>
<dbReference type="Proteomes" id="UP000192333">
    <property type="component" value="Chromosome I"/>
</dbReference>
<keyword evidence="2" id="KW-1185">Reference proteome</keyword>
<reference evidence="2" key="1">
    <citation type="submission" date="2017-04" db="EMBL/GenBank/DDBJ databases">
        <authorList>
            <person name="Varghese N."/>
            <person name="Submissions S."/>
        </authorList>
    </citation>
    <scope>NUCLEOTIDE SEQUENCE [LARGE SCALE GENOMIC DNA]</scope>
    <source>
        <strain evidence="2">DSM 16537</strain>
    </source>
</reference>
<proteinExistence type="predicted"/>
<protein>
    <recommendedName>
        <fullName evidence="3">MetA-pathway of phenol degradation</fullName>
    </recommendedName>
</protein>
<accession>A0A1W2H0L5</accession>
<dbReference type="RefSeq" id="WP_084119248.1">
    <property type="nucleotide sequence ID" value="NZ_LT838813.1"/>
</dbReference>
<evidence type="ECO:0000313" key="1">
    <source>
        <dbReference type="EMBL" id="SMD42443.1"/>
    </source>
</evidence>
<dbReference type="EMBL" id="LT838813">
    <property type="protein sequence ID" value="SMD42443.1"/>
    <property type="molecule type" value="Genomic_DNA"/>
</dbReference>
<name>A0A1W2H0L5_9BACT</name>
<gene>
    <name evidence="1" type="ORF">SAMN00777080_0994</name>
</gene>
<evidence type="ECO:0008006" key="3">
    <source>
        <dbReference type="Google" id="ProtNLM"/>
    </source>
</evidence>
<dbReference type="AlphaFoldDB" id="A0A1W2H0L5"/>
<organism evidence="1 2">
    <name type="scientific">Aquiflexum balticum DSM 16537</name>
    <dbReference type="NCBI Taxonomy" id="758820"/>
    <lineage>
        <taxon>Bacteria</taxon>
        <taxon>Pseudomonadati</taxon>
        <taxon>Bacteroidota</taxon>
        <taxon>Cytophagia</taxon>
        <taxon>Cytophagales</taxon>
        <taxon>Cyclobacteriaceae</taxon>
        <taxon>Aquiflexum</taxon>
    </lineage>
</organism>